<sequence>MFSTPDSAFLFCVGLAVIVTIFLLFVCCHCFIQCCRGFKEEDNDDSHFLDIIDIDKLVERYEFIEREKIRRAKELENTELMEEKKFYKSFSLNDNIYNEYDDEKKNNISKYNSQEIYSVIDDDKTKKLADELEELKINHNIKLIPSFPKNINERRRTWKGLQDLSDDEEYFTEITLPNHNDVSCQTTSTLDRISGKDLLRKLMHFKTKQLPLETVV</sequence>
<keyword evidence="1" id="KW-1133">Transmembrane helix</keyword>
<accession>A0A0N4ZPS7</accession>
<evidence type="ECO:0000313" key="3">
    <source>
        <dbReference type="WBParaSite" id="PTRK_0001053600.1"/>
    </source>
</evidence>
<organism evidence="2 3">
    <name type="scientific">Parastrongyloides trichosuri</name>
    <name type="common">Possum-specific nematode worm</name>
    <dbReference type="NCBI Taxonomy" id="131310"/>
    <lineage>
        <taxon>Eukaryota</taxon>
        <taxon>Metazoa</taxon>
        <taxon>Ecdysozoa</taxon>
        <taxon>Nematoda</taxon>
        <taxon>Chromadorea</taxon>
        <taxon>Rhabditida</taxon>
        <taxon>Tylenchina</taxon>
        <taxon>Panagrolaimomorpha</taxon>
        <taxon>Strongyloidoidea</taxon>
        <taxon>Strongyloididae</taxon>
        <taxon>Parastrongyloides</taxon>
    </lineage>
</organism>
<keyword evidence="1" id="KW-0812">Transmembrane</keyword>
<dbReference type="WBParaSite" id="PTRK_0001053600.1">
    <property type="protein sequence ID" value="PTRK_0001053600.1"/>
    <property type="gene ID" value="PTRK_0001053600"/>
</dbReference>
<proteinExistence type="predicted"/>
<evidence type="ECO:0000313" key="2">
    <source>
        <dbReference type="Proteomes" id="UP000038045"/>
    </source>
</evidence>
<dbReference type="Proteomes" id="UP000038045">
    <property type="component" value="Unplaced"/>
</dbReference>
<dbReference type="AlphaFoldDB" id="A0A0N4ZPS7"/>
<reference evidence="3" key="1">
    <citation type="submission" date="2017-02" db="UniProtKB">
        <authorList>
            <consortium name="WormBaseParasite"/>
        </authorList>
    </citation>
    <scope>IDENTIFICATION</scope>
</reference>
<protein>
    <submittedName>
        <fullName evidence="3">Uncharacterized protein</fullName>
    </submittedName>
</protein>
<name>A0A0N4ZPS7_PARTI</name>
<keyword evidence="2" id="KW-1185">Reference proteome</keyword>
<feature type="transmembrane region" description="Helical" evidence="1">
    <location>
        <begin position="7"/>
        <end position="26"/>
    </location>
</feature>
<keyword evidence="1" id="KW-0472">Membrane</keyword>
<evidence type="ECO:0000256" key="1">
    <source>
        <dbReference type="SAM" id="Phobius"/>
    </source>
</evidence>